<evidence type="ECO:0000313" key="4">
    <source>
        <dbReference type="Proteomes" id="UP000516444"/>
    </source>
</evidence>
<proteinExistence type="predicted"/>
<feature type="domain" description="AB hydrolase-1" evidence="2">
    <location>
        <begin position="65"/>
        <end position="255"/>
    </location>
</feature>
<evidence type="ECO:0000256" key="1">
    <source>
        <dbReference type="SAM" id="SignalP"/>
    </source>
</evidence>
<dbReference type="InterPro" id="IPR000073">
    <property type="entry name" value="AB_hydrolase_1"/>
</dbReference>
<evidence type="ECO:0000313" key="3">
    <source>
        <dbReference type="EMBL" id="BCL26221.1"/>
    </source>
</evidence>
<dbReference type="KEGG" id="sgm:GCM10017557_10800"/>
<dbReference type="InterPro" id="IPR029058">
    <property type="entry name" value="AB_hydrolase_fold"/>
</dbReference>
<dbReference type="EMBL" id="AP023440">
    <property type="protein sequence ID" value="BCL26221.1"/>
    <property type="molecule type" value="Genomic_DNA"/>
</dbReference>
<dbReference type="AlphaFoldDB" id="A0A7G1NUU9"/>
<accession>A0A7G1NUU9</accession>
<organism evidence="3 4">
    <name type="scientific">Streptomyces aurantiacus</name>
    <dbReference type="NCBI Taxonomy" id="47760"/>
    <lineage>
        <taxon>Bacteria</taxon>
        <taxon>Bacillati</taxon>
        <taxon>Actinomycetota</taxon>
        <taxon>Actinomycetes</taxon>
        <taxon>Kitasatosporales</taxon>
        <taxon>Streptomycetaceae</taxon>
        <taxon>Streptomyces</taxon>
        <taxon>Streptomyces aurantiacus group</taxon>
    </lineage>
</organism>
<dbReference type="GO" id="GO:0003824">
    <property type="term" value="F:catalytic activity"/>
    <property type="evidence" value="ECO:0007669"/>
    <property type="project" value="UniProtKB-ARBA"/>
</dbReference>
<name>A0A7G1NUU9_9ACTN</name>
<protein>
    <recommendedName>
        <fullName evidence="2">AB hydrolase-1 domain-containing protein</fullName>
    </recommendedName>
</protein>
<keyword evidence="1" id="KW-0732">Signal</keyword>
<dbReference type="Gene3D" id="3.40.50.1820">
    <property type="entry name" value="alpha/beta hydrolase"/>
    <property type="match status" value="1"/>
</dbReference>
<keyword evidence="4" id="KW-1185">Reference proteome</keyword>
<evidence type="ECO:0000259" key="2">
    <source>
        <dbReference type="Pfam" id="PF12697"/>
    </source>
</evidence>
<dbReference type="InterPro" id="IPR053228">
    <property type="entry name" value="Stereospecific_Lipase"/>
</dbReference>
<feature type="signal peptide" evidence="1">
    <location>
        <begin position="1"/>
        <end position="28"/>
    </location>
</feature>
<feature type="chain" id="PRO_5028904589" description="AB hydrolase-1 domain-containing protein" evidence="1">
    <location>
        <begin position="29"/>
        <end position="331"/>
    </location>
</feature>
<dbReference type="PANTHER" id="PTHR37574">
    <property type="entry name" value="LIPASE B"/>
    <property type="match status" value="1"/>
</dbReference>
<dbReference type="SUPFAM" id="SSF53474">
    <property type="entry name" value="alpha/beta-Hydrolases"/>
    <property type="match status" value="1"/>
</dbReference>
<sequence>MRFSSKVSGLAAALLLTFVLFPAPAARAAADPSPPLETPVAELAGALHCGTDLKGVRTDGDKPTVLFIPATGFTGYENYAWNYMAELAKEGYPSCWVDPPGRGLQDMQVSVEYVVYAARTVQERTGRKVDLVGHSQGGLLAAWALRFWPDLAGKVDDVVTLGSPFQGTRLASFCLPLTDITGCPAAVLQFARDSNWSKALTANGTPMPAGPSYTTVHSTADESVVADGGPPTLPGAQRVGVQDICPGRPWPTHIALVVDQVSYDLVADAIEHPGPADPGRIDRTDCAELIMPLNSEEAVKALPGFLAFPIEALIHSRPWAGEEPPLRPYAR</sequence>
<reference evidence="3 4" key="1">
    <citation type="journal article" date="2014" name="Int. J. Syst. Evol. Microbiol.">
        <title>Complete genome sequence of Corynebacterium casei LMG S-19264T (=DSM 44701T), isolated from a smear-ripened cheese.</title>
        <authorList>
            <consortium name="US DOE Joint Genome Institute (JGI-PGF)"/>
            <person name="Walter F."/>
            <person name="Albersmeier A."/>
            <person name="Kalinowski J."/>
            <person name="Ruckert C."/>
        </authorList>
    </citation>
    <scope>NUCLEOTIDE SEQUENCE [LARGE SCALE GENOMIC DNA]</scope>
    <source>
        <strain evidence="3 4">JCM 4677</strain>
    </source>
</reference>
<dbReference type="Pfam" id="PF12697">
    <property type="entry name" value="Abhydrolase_6"/>
    <property type="match status" value="1"/>
</dbReference>
<gene>
    <name evidence="3" type="ORF">GCM10017557_10800</name>
</gene>
<dbReference type="RefSeq" id="WP_190849542.1">
    <property type="nucleotide sequence ID" value="NZ_AP023440.1"/>
</dbReference>
<dbReference type="PANTHER" id="PTHR37574:SF1">
    <property type="entry name" value="LIPASE B"/>
    <property type="match status" value="1"/>
</dbReference>
<dbReference type="Proteomes" id="UP000516444">
    <property type="component" value="Chromosome"/>
</dbReference>